<protein>
    <submittedName>
        <fullName evidence="1">Uncharacterized protein</fullName>
    </submittedName>
</protein>
<sequence length="103" mass="11432">MRRLLRAMTMTTISITILLQRDRAVILDRLPLRSEQTSPHILPVRASNGCMPAGKRDCCMHFTASDKAALSLEDWASSSYCAWNASDISGRCYIPPTTHPPGE</sequence>
<accession>A0ACD1GVZ7</accession>
<evidence type="ECO:0000313" key="2">
    <source>
        <dbReference type="Proteomes" id="UP000249661"/>
    </source>
</evidence>
<gene>
    <name evidence="1" type="ORF">BO66DRAFT_211971</name>
</gene>
<proteinExistence type="predicted"/>
<evidence type="ECO:0000313" key="1">
    <source>
        <dbReference type="EMBL" id="RAH65377.1"/>
    </source>
</evidence>
<keyword evidence="2" id="KW-1185">Reference proteome</keyword>
<dbReference type="EMBL" id="KZ824996">
    <property type="protein sequence ID" value="RAH65377.1"/>
    <property type="molecule type" value="Genomic_DNA"/>
</dbReference>
<dbReference type="Proteomes" id="UP000249661">
    <property type="component" value="Unassembled WGS sequence"/>
</dbReference>
<organism evidence="1 2">
    <name type="scientific">Aspergillus aculeatinus CBS 121060</name>
    <dbReference type="NCBI Taxonomy" id="1448322"/>
    <lineage>
        <taxon>Eukaryota</taxon>
        <taxon>Fungi</taxon>
        <taxon>Dikarya</taxon>
        <taxon>Ascomycota</taxon>
        <taxon>Pezizomycotina</taxon>
        <taxon>Eurotiomycetes</taxon>
        <taxon>Eurotiomycetidae</taxon>
        <taxon>Eurotiales</taxon>
        <taxon>Aspergillaceae</taxon>
        <taxon>Aspergillus</taxon>
        <taxon>Aspergillus subgen. Circumdati</taxon>
    </lineage>
</organism>
<name>A0ACD1GVZ7_9EURO</name>
<reference evidence="1" key="1">
    <citation type="submission" date="2018-02" db="EMBL/GenBank/DDBJ databases">
        <title>The genomes of Aspergillus section Nigri reveals drivers in fungal speciation.</title>
        <authorList>
            <consortium name="DOE Joint Genome Institute"/>
            <person name="Vesth T.C."/>
            <person name="Nybo J."/>
            <person name="Theobald S."/>
            <person name="Brandl J."/>
            <person name="Frisvad J.C."/>
            <person name="Nielsen K.F."/>
            <person name="Lyhne E.K."/>
            <person name="Kogle M.E."/>
            <person name="Kuo A."/>
            <person name="Riley R."/>
            <person name="Clum A."/>
            <person name="Nolan M."/>
            <person name="Lipzen A."/>
            <person name="Salamov A."/>
            <person name="Henrissat B."/>
            <person name="Wiebenga A."/>
            <person name="De vries R.P."/>
            <person name="Grigoriev I.V."/>
            <person name="Mortensen U.H."/>
            <person name="Andersen M.R."/>
            <person name="Baker S.E."/>
        </authorList>
    </citation>
    <scope>NUCLEOTIDE SEQUENCE</scope>
    <source>
        <strain evidence="1">CBS 121060</strain>
    </source>
</reference>